<dbReference type="EMBL" id="CP047418">
    <property type="protein sequence ID" value="QLL77881.1"/>
    <property type="molecule type" value="Genomic_DNA"/>
</dbReference>
<proteinExistence type="predicted"/>
<protein>
    <submittedName>
        <fullName evidence="2">DUF2929 family protein</fullName>
    </submittedName>
</protein>
<dbReference type="RefSeq" id="WP_009554561.1">
    <property type="nucleotide sequence ID" value="NZ_CALVCX010000075.1"/>
</dbReference>
<evidence type="ECO:0000313" key="3">
    <source>
        <dbReference type="Proteomes" id="UP000510886"/>
    </source>
</evidence>
<dbReference type="KEGG" id="lsw:GTO87_04240"/>
<dbReference type="InterPro" id="IPR021324">
    <property type="entry name" value="DUF2929"/>
</dbReference>
<organism evidence="2 3">
    <name type="scientific">Ligilactobacillus saerimneri</name>
    <dbReference type="NCBI Taxonomy" id="228229"/>
    <lineage>
        <taxon>Bacteria</taxon>
        <taxon>Bacillati</taxon>
        <taxon>Bacillota</taxon>
        <taxon>Bacilli</taxon>
        <taxon>Lactobacillales</taxon>
        <taxon>Lactobacillaceae</taxon>
        <taxon>Ligilactobacillus</taxon>
    </lineage>
</organism>
<gene>
    <name evidence="2" type="ORF">GTO87_04240</name>
</gene>
<keyword evidence="1" id="KW-0812">Transmembrane</keyword>
<evidence type="ECO:0000313" key="2">
    <source>
        <dbReference type="EMBL" id="QLL77881.1"/>
    </source>
</evidence>
<keyword evidence="1" id="KW-1133">Transmembrane helix</keyword>
<name>A0A7H9EJU4_9LACO</name>
<accession>A0A7H9EJU4</accession>
<dbReference type="Proteomes" id="UP000510886">
    <property type="component" value="Chromosome"/>
</dbReference>
<sequence length="62" mass="6486">MGKQIIILAWSVIYGEVMGYVAAALAGFTFDAKMSAIVSGIGGLVLINALLAFVKDPKKAKN</sequence>
<reference evidence="2 3" key="1">
    <citation type="submission" date="2020-01" db="EMBL/GenBank/DDBJ databases">
        <title>Complete and circular genome sequences of six lactobacillus isolates from horses.</title>
        <authorList>
            <person name="Hassan H.M."/>
        </authorList>
    </citation>
    <scope>NUCLEOTIDE SEQUENCE [LARGE SCALE GENOMIC DNA]</scope>
    <source>
        <strain evidence="2 3">1A</strain>
    </source>
</reference>
<feature type="transmembrane region" description="Helical" evidence="1">
    <location>
        <begin position="34"/>
        <end position="54"/>
    </location>
</feature>
<evidence type="ECO:0000256" key="1">
    <source>
        <dbReference type="SAM" id="Phobius"/>
    </source>
</evidence>
<dbReference type="Pfam" id="PF11151">
    <property type="entry name" value="DUF2929"/>
    <property type="match status" value="1"/>
</dbReference>
<feature type="transmembrane region" description="Helical" evidence="1">
    <location>
        <begin position="7"/>
        <end position="28"/>
    </location>
</feature>
<keyword evidence="1" id="KW-0472">Membrane</keyword>
<dbReference type="AlphaFoldDB" id="A0A7H9EJU4"/>
<dbReference type="GeneID" id="89599637"/>